<keyword evidence="4" id="KW-1185">Reference proteome</keyword>
<dbReference type="EMBL" id="JAVYJV010000018">
    <property type="protein sequence ID" value="KAK4347002.1"/>
    <property type="molecule type" value="Genomic_DNA"/>
</dbReference>
<name>A0AAE1UXE2_9SOLA</name>
<evidence type="ECO:0000313" key="4">
    <source>
        <dbReference type="Proteomes" id="UP001291623"/>
    </source>
</evidence>
<protein>
    <submittedName>
        <fullName evidence="3">Uncharacterized protein</fullName>
    </submittedName>
</protein>
<dbReference type="Pfam" id="PF04520">
    <property type="entry name" value="Senescence_reg"/>
    <property type="match status" value="1"/>
</dbReference>
<comment type="similarity">
    <text evidence="1">Belongs to the senescence regulator S40 family.</text>
</comment>
<gene>
    <name evidence="3" type="ORF">RND71_033341</name>
</gene>
<feature type="compositionally biased region" description="Polar residues" evidence="2">
    <location>
        <begin position="60"/>
        <end position="80"/>
    </location>
</feature>
<dbReference type="InterPro" id="IPR007608">
    <property type="entry name" value="Senescence_reg_S40"/>
</dbReference>
<accession>A0AAE1UXE2</accession>
<dbReference type="Proteomes" id="UP001291623">
    <property type="component" value="Unassembled WGS sequence"/>
</dbReference>
<organism evidence="3 4">
    <name type="scientific">Anisodus tanguticus</name>
    <dbReference type="NCBI Taxonomy" id="243964"/>
    <lineage>
        <taxon>Eukaryota</taxon>
        <taxon>Viridiplantae</taxon>
        <taxon>Streptophyta</taxon>
        <taxon>Embryophyta</taxon>
        <taxon>Tracheophyta</taxon>
        <taxon>Spermatophyta</taxon>
        <taxon>Magnoliopsida</taxon>
        <taxon>eudicotyledons</taxon>
        <taxon>Gunneridae</taxon>
        <taxon>Pentapetalae</taxon>
        <taxon>asterids</taxon>
        <taxon>lamiids</taxon>
        <taxon>Solanales</taxon>
        <taxon>Solanaceae</taxon>
        <taxon>Solanoideae</taxon>
        <taxon>Hyoscyameae</taxon>
        <taxon>Anisodus</taxon>
    </lineage>
</organism>
<dbReference type="AlphaFoldDB" id="A0AAE1UXE2"/>
<evidence type="ECO:0000313" key="3">
    <source>
        <dbReference type="EMBL" id="KAK4347002.1"/>
    </source>
</evidence>
<comment type="caution">
    <text evidence="3">The sequence shown here is derived from an EMBL/GenBank/DDBJ whole genome shotgun (WGS) entry which is preliminary data.</text>
</comment>
<feature type="region of interest" description="Disordered" evidence="2">
    <location>
        <begin position="60"/>
        <end position="116"/>
    </location>
</feature>
<proteinExistence type="inferred from homology"/>
<dbReference type="GO" id="GO:0010150">
    <property type="term" value="P:leaf senescence"/>
    <property type="evidence" value="ECO:0007669"/>
    <property type="project" value="UniProtKB-ARBA"/>
</dbReference>
<sequence>MEFTYLEGSACWQGVNFAALGSQSIMVDIETETETEGKQRKMETLKKKIVKERDTSRVINQKGNISRNNNKSMVQKSSSPVKIPEWSKNSNNKKSRRVSTITEGSSSSSVAATSDGYYGNVNSIINDYGATT</sequence>
<evidence type="ECO:0000256" key="1">
    <source>
        <dbReference type="ARBA" id="ARBA00034773"/>
    </source>
</evidence>
<evidence type="ECO:0000256" key="2">
    <source>
        <dbReference type="SAM" id="MobiDB-lite"/>
    </source>
</evidence>
<reference evidence="3" key="1">
    <citation type="submission" date="2023-12" db="EMBL/GenBank/DDBJ databases">
        <title>Genome assembly of Anisodus tanguticus.</title>
        <authorList>
            <person name="Wang Y.-J."/>
        </authorList>
    </citation>
    <scope>NUCLEOTIDE SEQUENCE</scope>
    <source>
        <strain evidence="3">KB-2021</strain>
        <tissue evidence="3">Leaf</tissue>
    </source>
</reference>